<sequence>MSPHSPSPGGINHPQLKIPEDNPDLVQASIYVHLTLFNVESLIGGVVALAEDRSITEERRLMIAQLSRMWGEFKVTYSSASALLLAWRHVEQFRRLTMELREALEGSLVELDCLVQHKIDVLRDDYKNPTATGSVLPTGPSFFQDAQNVQILGGSFIGTNVQIIQKSNSEEWKHIRTILYVQTGVLFCLTGHM</sequence>
<name>A0A9P6JSY8_9AGAR</name>
<reference evidence="1" key="1">
    <citation type="submission" date="2020-11" db="EMBL/GenBank/DDBJ databases">
        <authorList>
            <consortium name="DOE Joint Genome Institute"/>
            <person name="Ahrendt S."/>
            <person name="Riley R."/>
            <person name="Andreopoulos W."/>
            <person name="Labutti K."/>
            <person name="Pangilinan J."/>
            <person name="Ruiz-Duenas F.J."/>
            <person name="Barrasa J.M."/>
            <person name="Sanchez-Garcia M."/>
            <person name="Camarero S."/>
            <person name="Miyauchi S."/>
            <person name="Serrano A."/>
            <person name="Linde D."/>
            <person name="Babiker R."/>
            <person name="Drula E."/>
            <person name="Ayuso-Fernandez I."/>
            <person name="Pacheco R."/>
            <person name="Padilla G."/>
            <person name="Ferreira P."/>
            <person name="Barriuso J."/>
            <person name="Kellner H."/>
            <person name="Castanera R."/>
            <person name="Alfaro M."/>
            <person name="Ramirez L."/>
            <person name="Pisabarro A.G."/>
            <person name="Kuo A."/>
            <person name="Tritt A."/>
            <person name="Lipzen A."/>
            <person name="He G."/>
            <person name="Yan M."/>
            <person name="Ng V."/>
            <person name="Cullen D."/>
            <person name="Martin F."/>
            <person name="Rosso M.-N."/>
            <person name="Henrissat B."/>
            <person name="Hibbett D."/>
            <person name="Martinez A.T."/>
            <person name="Grigoriev I.V."/>
        </authorList>
    </citation>
    <scope>NUCLEOTIDE SEQUENCE</scope>
    <source>
        <strain evidence="1">CBS 506.95</strain>
    </source>
</reference>
<evidence type="ECO:0000313" key="1">
    <source>
        <dbReference type="EMBL" id="KAF9531289.1"/>
    </source>
</evidence>
<accession>A0A9P6JSY8</accession>
<protein>
    <submittedName>
        <fullName evidence="1">Uncharacterized protein</fullName>
    </submittedName>
</protein>
<dbReference type="Proteomes" id="UP000807306">
    <property type="component" value="Unassembled WGS sequence"/>
</dbReference>
<keyword evidence="2" id="KW-1185">Reference proteome</keyword>
<dbReference type="AlphaFoldDB" id="A0A9P6JSY8"/>
<evidence type="ECO:0000313" key="2">
    <source>
        <dbReference type="Proteomes" id="UP000807306"/>
    </source>
</evidence>
<dbReference type="EMBL" id="MU157836">
    <property type="protein sequence ID" value="KAF9531289.1"/>
    <property type="molecule type" value="Genomic_DNA"/>
</dbReference>
<comment type="caution">
    <text evidence="1">The sequence shown here is derived from an EMBL/GenBank/DDBJ whole genome shotgun (WGS) entry which is preliminary data.</text>
</comment>
<proteinExistence type="predicted"/>
<gene>
    <name evidence="1" type="ORF">CPB83DRAFT_849700</name>
</gene>
<organism evidence="1 2">
    <name type="scientific">Crepidotus variabilis</name>
    <dbReference type="NCBI Taxonomy" id="179855"/>
    <lineage>
        <taxon>Eukaryota</taxon>
        <taxon>Fungi</taxon>
        <taxon>Dikarya</taxon>
        <taxon>Basidiomycota</taxon>
        <taxon>Agaricomycotina</taxon>
        <taxon>Agaricomycetes</taxon>
        <taxon>Agaricomycetidae</taxon>
        <taxon>Agaricales</taxon>
        <taxon>Agaricineae</taxon>
        <taxon>Crepidotaceae</taxon>
        <taxon>Crepidotus</taxon>
    </lineage>
</organism>